<dbReference type="Proteomes" id="UP000800200">
    <property type="component" value="Unassembled WGS sequence"/>
</dbReference>
<feature type="compositionally biased region" description="Polar residues" evidence="1">
    <location>
        <begin position="81"/>
        <end position="90"/>
    </location>
</feature>
<evidence type="ECO:0000313" key="2">
    <source>
        <dbReference type="EMBL" id="KAF2185686.1"/>
    </source>
</evidence>
<dbReference type="AlphaFoldDB" id="A0A6A6E750"/>
<protein>
    <submittedName>
        <fullName evidence="2">Uncharacterized protein</fullName>
    </submittedName>
</protein>
<reference evidence="2" key="1">
    <citation type="journal article" date="2020" name="Stud. Mycol.">
        <title>101 Dothideomycetes genomes: a test case for predicting lifestyles and emergence of pathogens.</title>
        <authorList>
            <person name="Haridas S."/>
            <person name="Albert R."/>
            <person name="Binder M."/>
            <person name="Bloem J."/>
            <person name="Labutti K."/>
            <person name="Salamov A."/>
            <person name="Andreopoulos B."/>
            <person name="Baker S."/>
            <person name="Barry K."/>
            <person name="Bills G."/>
            <person name="Bluhm B."/>
            <person name="Cannon C."/>
            <person name="Castanera R."/>
            <person name="Culley D."/>
            <person name="Daum C."/>
            <person name="Ezra D."/>
            <person name="Gonzalez J."/>
            <person name="Henrissat B."/>
            <person name="Kuo A."/>
            <person name="Liang C."/>
            <person name="Lipzen A."/>
            <person name="Lutzoni F."/>
            <person name="Magnuson J."/>
            <person name="Mondo S."/>
            <person name="Nolan M."/>
            <person name="Ohm R."/>
            <person name="Pangilinan J."/>
            <person name="Park H.-J."/>
            <person name="Ramirez L."/>
            <person name="Alfaro M."/>
            <person name="Sun H."/>
            <person name="Tritt A."/>
            <person name="Yoshinaga Y."/>
            <person name="Zwiers L.-H."/>
            <person name="Turgeon B."/>
            <person name="Goodwin S."/>
            <person name="Spatafora J."/>
            <person name="Crous P."/>
            <person name="Grigoriev I."/>
        </authorList>
    </citation>
    <scope>NUCLEOTIDE SEQUENCE</scope>
    <source>
        <strain evidence="2">CBS 207.26</strain>
    </source>
</reference>
<proteinExistence type="predicted"/>
<name>A0A6A6E750_9PEZI</name>
<sequence length="130" mass="14380">MSLATLHSLLTCSRPLHTSYPPIVDALQLIVFDCGPICRKPLRAPLLPPSRAARSYTLHSSITTGINFAVSRDRVHRTPETVSGTCTHASSLPADDHQRPCQLNHLRPKSVPRLIKQSKDPPATRYIRLA</sequence>
<accession>A0A6A6E750</accession>
<feature type="region of interest" description="Disordered" evidence="1">
    <location>
        <begin position="81"/>
        <end position="100"/>
    </location>
</feature>
<gene>
    <name evidence="2" type="ORF">K469DRAFT_154760</name>
</gene>
<dbReference type="EMBL" id="ML994632">
    <property type="protein sequence ID" value="KAF2185686.1"/>
    <property type="molecule type" value="Genomic_DNA"/>
</dbReference>
<keyword evidence="3" id="KW-1185">Reference proteome</keyword>
<organism evidence="2 3">
    <name type="scientific">Zopfia rhizophila CBS 207.26</name>
    <dbReference type="NCBI Taxonomy" id="1314779"/>
    <lineage>
        <taxon>Eukaryota</taxon>
        <taxon>Fungi</taxon>
        <taxon>Dikarya</taxon>
        <taxon>Ascomycota</taxon>
        <taxon>Pezizomycotina</taxon>
        <taxon>Dothideomycetes</taxon>
        <taxon>Dothideomycetes incertae sedis</taxon>
        <taxon>Zopfiaceae</taxon>
        <taxon>Zopfia</taxon>
    </lineage>
</organism>
<evidence type="ECO:0000313" key="3">
    <source>
        <dbReference type="Proteomes" id="UP000800200"/>
    </source>
</evidence>
<evidence type="ECO:0000256" key="1">
    <source>
        <dbReference type="SAM" id="MobiDB-lite"/>
    </source>
</evidence>